<protein>
    <submittedName>
        <fullName evidence="1">F5/8 type C domain containing protein</fullName>
    </submittedName>
</protein>
<keyword evidence="2" id="KW-1185">Reference proteome</keyword>
<dbReference type="EMBL" id="MLAK01000766">
    <property type="protein sequence ID" value="OHT05205.1"/>
    <property type="molecule type" value="Genomic_DNA"/>
</dbReference>
<proteinExistence type="predicted"/>
<gene>
    <name evidence="1" type="ORF">TRFO_27142</name>
</gene>
<name>A0A1J4K6W6_9EUKA</name>
<dbReference type="Gene3D" id="2.60.120.260">
    <property type="entry name" value="Galactose-binding domain-like"/>
    <property type="match status" value="1"/>
</dbReference>
<sequence>MEVEEFNNFSIEYTDKPFEGIFSHMYSKCGNKNPQACGLINILPSDKICNNASNVIIPNWKQHWFSFFGPNPFIIFDFQKLKISLSSYSLKTYSGNENYGHLQSWSVQGSNDGDNYSLINEQKENHDLNSCSAFKTYSFEKTEPFRYIKILMTGNNHAGSDFMVLRNVEFFGTLSL</sequence>
<dbReference type="RefSeq" id="XP_068358341.1">
    <property type="nucleotide sequence ID" value="XM_068505361.1"/>
</dbReference>
<dbReference type="Proteomes" id="UP000179807">
    <property type="component" value="Unassembled WGS sequence"/>
</dbReference>
<evidence type="ECO:0000313" key="2">
    <source>
        <dbReference type="Proteomes" id="UP000179807"/>
    </source>
</evidence>
<dbReference type="GeneID" id="94840065"/>
<dbReference type="AlphaFoldDB" id="A0A1J4K6W6"/>
<dbReference type="OrthoDB" id="10467767at2759"/>
<comment type="caution">
    <text evidence="1">The sequence shown here is derived from an EMBL/GenBank/DDBJ whole genome shotgun (WGS) entry which is preliminary data.</text>
</comment>
<accession>A0A1J4K6W6</accession>
<dbReference type="SUPFAM" id="SSF49785">
    <property type="entry name" value="Galactose-binding domain-like"/>
    <property type="match status" value="1"/>
</dbReference>
<dbReference type="VEuPathDB" id="TrichDB:TRFO_27142"/>
<organism evidence="1 2">
    <name type="scientific">Tritrichomonas foetus</name>
    <dbReference type="NCBI Taxonomy" id="1144522"/>
    <lineage>
        <taxon>Eukaryota</taxon>
        <taxon>Metamonada</taxon>
        <taxon>Parabasalia</taxon>
        <taxon>Tritrichomonadida</taxon>
        <taxon>Tritrichomonadidae</taxon>
        <taxon>Tritrichomonas</taxon>
    </lineage>
</organism>
<reference evidence="1" key="1">
    <citation type="submission" date="2016-10" db="EMBL/GenBank/DDBJ databases">
        <authorList>
            <person name="Benchimol M."/>
            <person name="Almeida L.G."/>
            <person name="Vasconcelos A.T."/>
            <person name="Perreira-Neves A."/>
            <person name="Rosa I.A."/>
            <person name="Tasca T."/>
            <person name="Bogo M.R."/>
            <person name="de Souza W."/>
        </authorList>
    </citation>
    <scope>NUCLEOTIDE SEQUENCE [LARGE SCALE GENOMIC DNA]</scope>
    <source>
        <strain evidence="1">K</strain>
    </source>
</reference>
<evidence type="ECO:0000313" key="1">
    <source>
        <dbReference type="EMBL" id="OHT05205.1"/>
    </source>
</evidence>
<dbReference type="InterPro" id="IPR008979">
    <property type="entry name" value="Galactose-bd-like_sf"/>
</dbReference>